<protein>
    <submittedName>
        <fullName evidence="1">Uncharacterized protein</fullName>
    </submittedName>
</protein>
<keyword evidence="2" id="KW-1185">Reference proteome</keyword>
<gene>
    <name evidence="1" type="ORF">EVAR_57827_1</name>
</gene>
<sequence length="91" mass="10874">METKWEVRERRVTCCLESKRGLQGLNVKFTKRQSGNRLLNLIHLEHPQTVVTDCGQSEDERLPLLFYYLRTPNSTIILQQRYCVWAHWNDL</sequence>
<evidence type="ECO:0000313" key="1">
    <source>
        <dbReference type="EMBL" id="GBP92776.1"/>
    </source>
</evidence>
<dbReference type="AlphaFoldDB" id="A0A4C1ZWF8"/>
<proteinExistence type="predicted"/>
<reference evidence="1 2" key="1">
    <citation type="journal article" date="2019" name="Commun. Biol.">
        <title>The bagworm genome reveals a unique fibroin gene that provides high tensile strength.</title>
        <authorList>
            <person name="Kono N."/>
            <person name="Nakamura H."/>
            <person name="Ohtoshi R."/>
            <person name="Tomita M."/>
            <person name="Numata K."/>
            <person name="Arakawa K."/>
        </authorList>
    </citation>
    <scope>NUCLEOTIDE SEQUENCE [LARGE SCALE GENOMIC DNA]</scope>
</reference>
<dbReference type="Proteomes" id="UP000299102">
    <property type="component" value="Unassembled WGS sequence"/>
</dbReference>
<comment type="caution">
    <text evidence="1">The sequence shown here is derived from an EMBL/GenBank/DDBJ whole genome shotgun (WGS) entry which is preliminary data.</text>
</comment>
<name>A0A4C1ZWF8_EUMVA</name>
<organism evidence="1 2">
    <name type="scientific">Eumeta variegata</name>
    <name type="common">Bagworm moth</name>
    <name type="synonym">Eumeta japonica</name>
    <dbReference type="NCBI Taxonomy" id="151549"/>
    <lineage>
        <taxon>Eukaryota</taxon>
        <taxon>Metazoa</taxon>
        <taxon>Ecdysozoa</taxon>
        <taxon>Arthropoda</taxon>
        <taxon>Hexapoda</taxon>
        <taxon>Insecta</taxon>
        <taxon>Pterygota</taxon>
        <taxon>Neoptera</taxon>
        <taxon>Endopterygota</taxon>
        <taxon>Lepidoptera</taxon>
        <taxon>Glossata</taxon>
        <taxon>Ditrysia</taxon>
        <taxon>Tineoidea</taxon>
        <taxon>Psychidae</taxon>
        <taxon>Oiketicinae</taxon>
        <taxon>Eumeta</taxon>
    </lineage>
</organism>
<accession>A0A4C1ZWF8</accession>
<dbReference type="EMBL" id="BGZK01002308">
    <property type="protein sequence ID" value="GBP92776.1"/>
    <property type="molecule type" value="Genomic_DNA"/>
</dbReference>
<evidence type="ECO:0000313" key="2">
    <source>
        <dbReference type="Proteomes" id="UP000299102"/>
    </source>
</evidence>